<sequence length="126" mass="13812">MVSPSRLSDTSRVTTQGEDIVLTISYSRAASAVRPSAPCDVTILLVIFKSLFASISTLCPVAHPDLQFLAHLRRLRNTQIVAAAHRATGSPHWHSASSYNIAVAMGQAHDRQRYRARHYSTRSGVV</sequence>
<comment type="caution">
    <text evidence="1">The sequence shown here is derived from an EMBL/GenBank/DDBJ whole genome shotgun (WGS) entry which is preliminary data.</text>
</comment>
<dbReference type="Proteomes" id="UP001556367">
    <property type="component" value="Unassembled WGS sequence"/>
</dbReference>
<protein>
    <submittedName>
        <fullName evidence="1">Uncharacterized protein</fullName>
    </submittedName>
</protein>
<proteinExistence type="predicted"/>
<gene>
    <name evidence="1" type="ORF">HGRIS_001316</name>
</gene>
<evidence type="ECO:0000313" key="1">
    <source>
        <dbReference type="EMBL" id="KAL0957524.1"/>
    </source>
</evidence>
<organism evidence="1 2">
    <name type="scientific">Hohenbuehelia grisea</name>
    <dbReference type="NCBI Taxonomy" id="104357"/>
    <lineage>
        <taxon>Eukaryota</taxon>
        <taxon>Fungi</taxon>
        <taxon>Dikarya</taxon>
        <taxon>Basidiomycota</taxon>
        <taxon>Agaricomycotina</taxon>
        <taxon>Agaricomycetes</taxon>
        <taxon>Agaricomycetidae</taxon>
        <taxon>Agaricales</taxon>
        <taxon>Pleurotineae</taxon>
        <taxon>Pleurotaceae</taxon>
        <taxon>Hohenbuehelia</taxon>
    </lineage>
</organism>
<reference evidence="2" key="1">
    <citation type="submission" date="2024-06" db="EMBL/GenBank/DDBJ databases">
        <title>Multi-omics analyses provide insights into the biosynthesis of the anticancer antibiotic pleurotin in Hohenbuehelia grisea.</title>
        <authorList>
            <person name="Weaver J.A."/>
            <person name="Alberti F."/>
        </authorList>
    </citation>
    <scope>NUCLEOTIDE SEQUENCE [LARGE SCALE GENOMIC DNA]</scope>
    <source>
        <strain evidence="2">T-177</strain>
    </source>
</reference>
<name>A0ABR3JNX9_9AGAR</name>
<accession>A0ABR3JNX9</accession>
<keyword evidence="2" id="KW-1185">Reference proteome</keyword>
<dbReference type="EMBL" id="JASNQZ010000005">
    <property type="protein sequence ID" value="KAL0957524.1"/>
    <property type="molecule type" value="Genomic_DNA"/>
</dbReference>
<evidence type="ECO:0000313" key="2">
    <source>
        <dbReference type="Proteomes" id="UP001556367"/>
    </source>
</evidence>